<accession>A0A495JYZ2</accession>
<evidence type="ECO:0000256" key="2">
    <source>
        <dbReference type="SAM" id="Phobius"/>
    </source>
</evidence>
<comment type="caution">
    <text evidence="3">The sequence shown here is derived from an EMBL/GenBank/DDBJ whole genome shotgun (WGS) entry which is preliminary data.</text>
</comment>
<feature type="transmembrane region" description="Helical" evidence="2">
    <location>
        <begin position="278"/>
        <end position="300"/>
    </location>
</feature>
<evidence type="ECO:0000256" key="1">
    <source>
        <dbReference type="SAM" id="MobiDB-lite"/>
    </source>
</evidence>
<evidence type="ECO:0000313" key="4">
    <source>
        <dbReference type="Proteomes" id="UP000274762"/>
    </source>
</evidence>
<proteinExistence type="predicted"/>
<dbReference type="Proteomes" id="UP000274762">
    <property type="component" value="Unassembled WGS sequence"/>
</dbReference>
<feature type="transmembrane region" description="Helical" evidence="2">
    <location>
        <begin position="307"/>
        <end position="327"/>
    </location>
</feature>
<keyword evidence="2" id="KW-0812">Transmembrane</keyword>
<feature type="transmembrane region" description="Helical" evidence="2">
    <location>
        <begin position="39"/>
        <end position="57"/>
    </location>
</feature>
<dbReference type="AlphaFoldDB" id="A0A495JYZ2"/>
<feature type="transmembrane region" description="Helical" evidence="2">
    <location>
        <begin position="69"/>
        <end position="88"/>
    </location>
</feature>
<dbReference type="EMBL" id="RBKV01000001">
    <property type="protein sequence ID" value="RKR94200.1"/>
    <property type="molecule type" value="Genomic_DNA"/>
</dbReference>
<feature type="region of interest" description="Disordered" evidence="1">
    <location>
        <begin position="357"/>
        <end position="390"/>
    </location>
</feature>
<evidence type="ECO:0000313" key="3">
    <source>
        <dbReference type="EMBL" id="RKR94200.1"/>
    </source>
</evidence>
<protein>
    <submittedName>
        <fullName evidence="3">Uncharacterized protein</fullName>
    </submittedName>
</protein>
<organism evidence="3 4">
    <name type="scientific">Williamsia marianensis</name>
    <dbReference type="NCBI Taxonomy" id="85044"/>
    <lineage>
        <taxon>Bacteria</taxon>
        <taxon>Bacillati</taxon>
        <taxon>Actinomycetota</taxon>
        <taxon>Actinomycetes</taxon>
        <taxon>Mycobacteriales</taxon>
        <taxon>Nocardiaceae</taxon>
        <taxon>Williamsia</taxon>
    </lineage>
</organism>
<feature type="transmembrane region" description="Helical" evidence="2">
    <location>
        <begin position="333"/>
        <end position="351"/>
    </location>
</feature>
<feature type="compositionally biased region" description="Polar residues" evidence="1">
    <location>
        <begin position="370"/>
        <end position="390"/>
    </location>
</feature>
<feature type="transmembrane region" description="Helical" evidence="2">
    <location>
        <begin position="248"/>
        <end position="272"/>
    </location>
</feature>
<feature type="transmembrane region" description="Helical" evidence="2">
    <location>
        <begin position="128"/>
        <end position="149"/>
    </location>
</feature>
<reference evidence="3 4" key="1">
    <citation type="submission" date="2018-10" db="EMBL/GenBank/DDBJ databases">
        <title>Sequencing the genomes of 1000 actinobacteria strains.</title>
        <authorList>
            <person name="Klenk H.-P."/>
        </authorList>
    </citation>
    <scope>NUCLEOTIDE SEQUENCE [LARGE SCALE GENOMIC DNA]</scope>
    <source>
        <strain evidence="3 4">DSM 44343</strain>
    </source>
</reference>
<feature type="transmembrane region" description="Helical" evidence="2">
    <location>
        <begin position="94"/>
        <end position="116"/>
    </location>
</feature>
<sequence length="390" mass="41102">MRPAIENSRVAPAALALGNLLVSAVILALPEIFGVDRTVTIAMAVGLASLQAGQAAAVQTDHRNSTKRLFSAALVAASSATGAILLTFPEALSAPEFVALSLIGLGGVVTGIATGGHASELLSGGKRASYQAFILARNLGWLAAIIAFGVVDPKWMMISAPVAWVIFLLIPTRRAVSQTTWATLAAGSLSAMLYRNDVNVVRGMASTQDFRLWHYYLIGYILVQAMLGFLIINELYSRRELIRERATLYIRAAVLAVLVILASAGFAIYFILPDRVGLIIVLAIILPMGVVVAVQAALVHIHGGSNWVYLAGTVGFSVLVVCAVIGMSPEIGFLMELTISGCVAGCGSLIFRNDGSDSTQRSGKHRRHSASSSQGQLTRGKKTISNGAMA</sequence>
<feature type="transmembrane region" description="Helical" evidence="2">
    <location>
        <begin position="12"/>
        <end position="33"/>
    </location>
</feature>
<keyword evidence="2" id="KW-1133">Transmembrane helix</keyword>
<keyword evidence="2" id="KW-0472">Membrane</keyword>
<feature type="transmembrane region" description="Helical" evidence="2">
    <location>
        <begin position="215"/>
        <end position="236"/>
    </location>
</feature>
<gene>
    <name evidence="3" type="ORF">DFJ75_0991</name>
</gene>
<name>A0A495JYZ2_WILMA</name>